<dbReference type="AlphaFoldDB" id="A0A556MGY9"/>
<proteinExistence type="predicted"/>
<comment type="caution">
    <text evidence="2">The sequence shown here is derived from an EMBL/GenBank/DDBJ whole genome shotgun (WGS) entry which is preliminary data.</text>
</comment>
<dbReference type="GO" id="GO:0006508">
    <property type="term" value="P:proteolysis"/>
    <property type="evidence" value="ECO:0007669"/>
    <property type="project" value="InterPro"/>
</dbReference>
<sequence>MEQRSITKYGYIPDFGDFRDLPYVPPTGLKVPKSADVFNPKNPILDQGQLGCCTGNGGARILRQEILKQGLTDFAPARLQIYYDERVIEGTVKTDSGAQIRDCLKVLANNGAADEKLWPYDIAKFKKKPAKAVYKSALKNKAIQYFRVDNTKIGDLKACLTEGYPIIIGFSVYSEFEGEDAAKTGIVPMPTKSSKLVGGHCVVLEGFDDTKSVWILTNSWGENWGNKGRFTLPYEYLTNTNLATDFWTIRQAS</sequence>
<evidence type="ECO:0000313" key="2">
    <source>
        <dbReference type="EMBL" id="TSJ39158.1"/>
    </source>
</evidence>
<evidence type="ECO:0000259" key="1">
    <source>
        <dbReference type="Pfam" id="PF00112"/>
    </source>
</evidence>
<dbReference type="EMBL" id="VLPK01000003">
    <property type="protein sequence ID" value="TSJ39158.1"/>
    <property type="molecule type" value="Genomic_DNA"/>
</dbReference>
<feature type="domain" description="Peptidase C1A papain C-terminal" evidence="1">
    <location>
        <begin position="32"/>
        <end position="233"/>
    </location>
</feature>
<protein>
    <submittedName>
        <fullName evidence="2">C1 family peptidase</fullName>
    </submittedName>
</protein>
<dbReference type="Pfam" id="PF00112">
    <property type="entry name" value="Peptidase_C1"/>
    <property type="match status" value="1"/>
</dbReference>
<reference evidence="2 3" key="1">
    <citation type="submission" date="2019-07" db="EMBL/GenBank/DDBJ databases">
        <authorList>
            <person name="Huq M.A."/>
        </authorList>
    </citation>
    <scope>NUCLEOTIDE SEQUENCE [LARGE SCALE GENOMIC DNA]</scope>
    <source>
        <strain evidence="2 3">MAH-19</strain>
    </source>
</reference>
<dbReference type="CDD" id="cd02619">
    <property type="entry name" value="Peptidase_C1"/>
    <property type="match status" value="1"/>
</dbReference>
<organism evidence="2 3">
    <name type="scientific">Mucilaginibacter corticis</name>
    <dbReference type="NCBI Taxonomy" id="2597670"/>
    <lineage>
        <taxon>Bacteria</taxon>
        <taxon>Pseudomonadati</taxon>
        <taxon>Bacteroidota</taxon>
        <taxon>Sphingobacteriia</taxon>
        <taxon>Sphingobacteriales</taxon>
        <taxon>Sphingobacteriaceae</taxon>
        <taxon>Mucilaginibacter</taxon>
    </lineage>
</organism>
<dbReference type="OrthoDB" id="3648721at2"/>
<name>A0A556MGY9_9SPHI</name>
<dbReference type="RefSeq" id="WP_144249196.1">
    <property type="nucleotide sequence ID" value="NZ_VLPK01000003.1"/>
</dbReference>
<dbReference type="Proteomes" id="UP000318733">
    <property type="component" value="Unassembled WGS sequence"/>
</dbReference>
<accession>A0A556MGY9</accession>
<evidence type="ECO:0000313" key="3">
    <source>
        <dbReference type="Proteomes" id="UP000318733"/>
    </source>
</evidence>
<dbReference type="GO" id="GO:0008234">
    <property type="term" value="F:cysteine-type peptidase activity"/>
    <property type="evidence" value="ECO:0007669"/>
    <property type="project" value="InterPro"/>
</dbReference>
<dbReference type="InterPro" id="IPR038765">
    <property type="entry name" value="Papain-like_cys_pep_sf"/>
</dbReference>
<gene>
    <name evidence="2" type="ORF">FO440_15445</name>
</gene>
<dbReference type="SUPFAM" id="SSF54001">
    <property type="entry name" value="Cysteine proteinases"/>
    <property type="match status" value="1"/>
</dbReference>
<dbReference type="Gene3D" id="3.90.70.10">
    <property type="entry name" value="Cysteine proteinases"/>
    <property type="match status" value="1"/>
</dbReference>
<keyword evidence="3" id="KW-1185">Reference proteome</keyword>
<dbReference type="InterPro" id="IPR000668">
    <property type="entry name" value="Peptidase_C1A_C"/>
</dbReference>